<dbReference type="OrthoDB" id="4285266at2"/>
<dbReference type="SUPFAM" id="SSF47413">
    <property type="entry name" value="lambda repressor-like DNA-binding domains"/>
    <property type="match status" value="1"/>
</dbReference>
<dbReference type="SMART" id="SM00530">
    <property type="entry name" value="HTH_XRE"/>
    <property type="match status" value="1"/>
</dbReference>
<protein>
    <submittedName>
        <fullName evidence="2">Helix-turn-helix protein</fullName>
    </submittedName>
</protein>
<dbReference type="EMBL" id="VFML01000001">
    <property type="protein sequence ID" value="TQJ04098.1"/>
    <property type="molecule type" value="Genomic_DNA"/>
</dbReference>
<dbReference type="Proteomes" id="UP000320876">
    <property type="component" value="Unassembled WGS sequence"/>
</dbReference>
<dbReference type="PROSITE" id="PS50943">
    <property type="entry name" value="HTH_CROC1"/>
    <property type="match status" value="1"/>
</dbReference>
<dbReference type="AlphaFoldDB" id="A0A542DLZ9"/>
<evidence type="ECO:0000259" key="1">
    <source>
        <dbReference type="PROSITE" id="PS50943"/>
    </source>
</evidence>
<name>A0A542DLZ9_AMYCI</name>
<dbReference type="RefSeq" id="WP_141999821.1">
    <property type="nucleotide sequence ID" value="NZ_VFML01000001.1"/>
</dbReference>
<dbReference type="Pfam" id="PF19054">
    <property type="entry name" value="DUF5753"/>
    <property type="match status" value="1"/>
</dbReference>
<dbReference type="InterPro" id="IPR043917">
    <property type="entry name" value="DUF5753"/>
</dbReference>
<organism evidence="2 3">
    <name type="scientific">Amycolatopsis cihanbeyliensis</name>
    <dbReference type="NCBI Taxonomy" id="1128664"/>
    <lineage>
        <taxon>Bacteria</taxon>
        <taxon>Bacillati</taxon>
        <taxon>Actinomycetota</taxon>
        <taxon>Actinomycetes</taxon>
        <taxon>Pseudonocardiales</taxon>
        <taxon>Pseudonocardiaceae</taxon>
        <taxon>Amycolatopsis</taxon>
    </lineage>
</organism>
<sequence>MPSVQTRRKRKLGQFLHSLRKRAGKTEEDFENLTRKSQATLSRIESGHSLPGWNVLGAMLTFYEASEGERREAEDMWTDANQDSKRVAHPTVYNPKGRAFARTEVDANSSRTIESLGIPGLLQTPEYTATTWKSSHQFHNPAVDEGRVLAARASRAKILHGPDALELHALLDEAVIHREVGGPQVMAAQLRHLLTLAEMPNVTIQVIPFSAGSYGTMSGGGSTILGFADEQDPDAVYLEYPGGGEWVENEEDVQKFVASFRDVASEAALSPAASAELIGRQATYLEDR</sequence>
<comment type="caution">
    <text evidence="2">The sequence shown here is derived from an EMBL/GenBank/DDBJ whole genome shotgun (WGS) entry which is preliminary data.</text>
</comment>
<accession>A0A542DLZ9</accession>
<dbReference type="GO" id="GO:0003677">
    <property type="term" value="F:DNA binding"/>
    <property type="evidence" value="ECO:0007669"/>
    <property type="project" value="InterPro"/>
</dbReference>
<keyword evidence="3" id="KW-1185">Reference proteome</keyword>
<dbReference type="Pfam" id="PF13560">
    <property type="entry name" value="HTH_31"/>
    <property type="match status" value="1"/>
</dbReference>
<feature type="domain" description="HTH cro/C1-type" evidence="1">
    <location>
        <begin position="16"/>
        <end position="70"/>
    </location>
</feature>
<proteinExistence type="predicted"/>
<dbReference type="InterPro" id="IPR010982">
    <property type="entry name" value="Lambda_DNA-bd_dom_sf"/>
</dbReference>
<dbReference type="Gene3D" id="1.10.260.40">
    <property type="entry name" value="lambda repressor-like DNA-binding domains"/>
    <property type="match status" value="1"/>
</dbReference>
<evidence type="ECO:0000313" key="2">
    <source>
        <dbReference type="EMBL" id="TQJ04098.1"/>
    </source>
</evidence>
<gene>
    <name evidence="2" type="ORF">FB471_3879</name>
</gene>
<reference evidence="2 3" key="1">
    <citation type="submission" date="2019-06" db="EMBL/GenBank/DDBJ databases">
        <title>Sequencing the genomes of 1000 actinobacteria strains.</title>
        <authorList>
            <person name="Klenk H.-P."/>
        </authorList>
    </citation>
    <scope>NUCLEOTIDE SEQUENCE [LARGE SCALE GENOMIC DNA]</scope>
    <source>
        <strain evidence="2 3">DSM 45679</strain>
    </source>
</reference>
<evidence type="ECO:0000313" key="3">
    <source>
        <dbReference type="Proteomes" id="UP000320876"/>
    </source>
</evidence>
<dbReference type="CDD" id="cd00093">
    <property type="entry name" value="HTH_XRE"/>
    <property type="match status" value="1"/>
</dbReference>
<dbReference type="InterPro" id="IPR001387">
    <property type="entry name" value="Cro/C1-type_HTH"/>
</dbReference>